<dbReference type="PROSITE" id="PS50059">
    <property type="entry name" value="FKBP_PPIASE"/>
    <property type="match status" value="1"/>
</dbReference>
<dbReference type="AlphaFoldDB" id="A0A644VC50"/>
<comment type="caution">
    <text evidence="6">The sequence shown here is derived from an EMBL/GenBank/DDBJ whole genome shotgun (WGS) entry which is preliminary data.</text>
</comment>
<reference evidence="6" key="1">
    <citation type="submission" date="2019-08" db="EMBL/GenBank/DDBJ databases">
        <authorList>
            <person name="Kucharzyk K."/>
            <person name="Murdoch R.W."/>
            <person name="Higgins S."/>
            <person name="Loffler F."/>
        </authorList>
    </citation>
    <scope>NUCLEOTIDE SEQUENCE</scope>
</reference>
<accession>A0A644VC50</accession>
<gene>
    <name evidence="6" type="primary">fkpA_1</name>
    <name evidence="6" type="ORF">SDC9_34958</name>
</gene>
<protein>
    <recommendedName>
        <fullName evidence="2">peptidylprolyl isomerase</fullName>
        <ecNumber evidence="2">5.2.1.8</ecNumber>
    </recommendedName>
</protein>
<dbReference type="PANTHER" id="PTHR43811">
    <property type="entry name" value="FKBP-TYPE PEPTIDYL-PROLYL CIS-TRANS ISOMERASE FKPA"/>
    <property type="match status" value="1"/>
</dbReference>
<evidence type="ECO:0000256" key="1">
    <source>
        <dbReference type="ARBA" id="ARBA00000971"/>
    </source>
</evidence>
<dbReference type="Pfam" id="PF00254">
    <property type="entry name" value="FKBP_C"/>
    <property type="match status" value="1"/>
</dbReference>
<dbReference type="InterPro" id="IPR001179">
    <property type="entry name" value="PPIase_FKBP_dom"/>
</dbReference>
<dbReference type="SUPFAM" id="SSF54534">
    <property type="entry name" value="FKBP-like"/>
    <property type="match status" value="1"/>
</dbReference>
<keyword evidence="3" id="KW-0697">Rotamase</keyword>
<sequence length="156" mass="17856">MQSQFKYIFVLLLSVWVLSSCDEDRYADWKILNETWLENLKEENKDNPDFVVTESGLCYQIIHMGSNTRPNGGSYVEVSYKGTYLNGKSFDSGVYKRPLLEAIPGWREAIPKITRGGRIILYIPANLGYGDEGSGKIPPYSTLKFDLTLDYVINYY</sequence>
<evidence type="ECO:0000256" key="4">
    <source>
        <dbReference type="ARBA" id="ARBA00023235"/>
    </source>
</evidence>
<dbReference type="InterPro" id="IPR046357">
    <property type="entry name" value="PPIase_dom_sf"/>
</dbReference>
<organism evidence="6">
    <name type="scientific">bioreactor metagenome</name>
    <dbReference type="NCBI Taxonomy" id="1076179"/>
    <lineage>
        <taxon>unclassified sequences</taxon>
        <taxon>metagenomes</taxon>
        <taxon>ecological metagenomes</taxon>
    </lineage>
</organism>
<dbReference type="Gene3D" id="3.10.50.40">
    <property type="match status" value="1"/>
</dbReference>
<keyword evidence="4 6" id="KW-0413">Isomerase</keyword>
<evidence type="ECO:0000259" key="5">
    <source>
        <dbReference type="PROSITE" id="PS50059"/>
    </source>
</evidence>
<dbReference type="EC" id="5.2.1.8" evidence="2"/>
<dbReference type="EMBL" id="VSSQ01000268">
    <property type="protein sequence ID" value="MPL88929.1"/>
    <property type="molecule type" value="Genomic_DNA"/>
</dbReference>
<feature type="domain" description="PPIase FKBP-type" evidence="5">
    <location>
        <begin position="73"/>
        <end position="153"/>
    </location>
</feature>
<evidence type="ECO:0000313" key="6">
    <source>
        <dbReference type="EMBL" id="MPL88929.1"/>
    </source>
</evidence>
<dbReference type="PROSITE" id="PS51257">
    <property type="entry name" value="PROKAR_LIPOPROTEIN"/>
    <property type="match status" value="1"/>
</dbReference>
<evidence type="ECO:0000256" key="3">
    <source>
        <dbReference type="ARBA" id="ARBA00023110"/>
    </source>
</evidence>
<name>A0A644VC50_9ZZZZ</name>
<evidence type="ECO:0000256" key="2">
    <source>
        <dbReference type="ARBA" id="ARBA00013194"/>
    </source>
</evidence>
<dbReference type="GO" id="GO:0003755">
    <property type="term" value="F:peptidyl-prolyl cis-trans isomerase activity"/>
    <property type="evidence" value="ECO:0007669"/>
    <property type="project" value="UniProtKB-KW"/>
</dbReference>
<comment type="catalytic activity">
    <reaction evidence="1">
        <text>[protein]-peptidylproline (omega=180) = [protein]-peptidylproline (omega=0)</text>
        <dbReference type="Rhea" id="RHEA:16237"/>
        <dbReference type="Rhea" id="RHEA-COMP:10747"/>
        <dbReference type="Rhea" id="RHEA-COMP:10748"/>
        <dbReference type="ChEBI" id="CHEBI:83833"/>
        <dbReference type="ChEBI" id="CHEBI:83834"/>
        <dbReference type="EC" id="5.2.1.8"/>
    </reaction>
</comment>
<proteinExistence type="predicted"/>
<dbReference type="PANTHER" id="PTHR43811:SF19">
    <property type="entry name" value="39 KDA FK506-BINDING NUCLEAR PROTEIN"/>
    <property type="match status" value="1"/>
</dbReference>